<evidence type="ECO:0000259" key="15">
    <source>
        <dbReference type="Pfam" id="PF00593"/>
    </source>
</evidence>
<dbReference type="InterPro" id="IPR012910">
    <property type="entry name" value="Plug_dom"/>
</dbReference>
<dbReference type="Proteomes" id="UP000664073">
    <property type="component" value="Unassembled WGS sequence"/>
</dbReference>
<dbReference type="GO" id="GO:0015344">
    <property type="term" value="F:siderophore uptake transmembrane transporter activity"/>
    <property type="evidence" value="ECO:0007669"/>
    <property type="project" value="TreeGrafter"/>
</dbReference>
<evidence type="ECO:0000256" key="5">
    <source>
        <dbReference type="ARBA" id="ARBA00022692"/>
    </source>
</evidence>
<evidence type="ECO:0000256" key="13">
    <source>
        <dbReference type="RuleBase" id="RU003357"/>
    </source>
</evidence>
<feature type="domain" description="TonB-dependent receptor-like beta-barrel" evidence="15">
    <location>
        <begin position="286"/>
        <end position="739"/>
    </location>
</feature>
<dbReference type="SUPFAM" id="SSF56935">
    <property type="entry name" value="Porins"/>
    <property type="match status" value="1"/>
</dbReference>
<evidence type="ECO:0000256" key="8">
    <source>
        <dbReference type="ARBA" id="ARBA00023065"/>
    </source>
</evidence>
<keyword evidence="11 12" id="KW-0998">Cell outer membrane</keyword>
<evidence type="ECO:0000256" key="4">
    <source>
        <dbReference type="ARBA" id="ARBA00022496"/>
    </source>
</evidence>
<keyword evidence="4" id="KW-0410">Iron transport</keyword>
<dbReference type="RefSeq" id="WP_207845449.1">
    <property type="nucleotide sequence ID" value="NZ_JAFVMH010000002.1"/>
</dbReference>
<keyword evidence="18" id="KW-1185">Reference proteome</keyword>
<comment type="caution">
    <text evidence="17">The sequence shown here is derived from an EMBL/GenBank/DDBJ whole genome shotgun (WGS) entry which is preliminary data.</text>
</comment>
<dbReference type="Gene3D" id="2.40.170.20">
    <property type="entry name" value="TonB-dependent receptor, beta-barrel domain"/>
    <property type="match status" value="1"/>
</dbReference>
<dbReference type="EMBL" id="JAFVMH010000002">
    <property type="protein sequence ID" value="MBO1324802.1"/>
    <property type="molecule type" value="Genomic_DNA"/>
</dbReference>
<keyword evidence="17" id="KW-0675">Receptor</keyword>
<accession>A0A939HNN9</accession>
<keyword evidence="6" id="KW-0732">Signal</keyword>
<dbReference type="InterPro" id="IPR036942">
    <property type="entry name" value="Beta-barrel_TonB_sf"/>
</dbReference>
<feature type="domain" description="TonB-dependent receptor plug" evidence="16">
    <location>
        <begin position="63"/>
        <end position="176"/>
    </location>
</feature>
<keyword evidence="7" id="KW-0408">Iron</keyword>
<proteinExistence type="inferred from homology"/>
<keyword evidence="5 12" id="KW-0812">Transmembrane</keyword>
<dbReference type="Gene3D" id="2.170.130.10">
    <property type="entry name" value="TonB-dependent receptor, plug domain"/>
    <property type="match status" value="1"/>
</dbReference>
<dbReference type="PANTHER" id="PTHR32552:SF89">
    <property type="entry name" value="CATECHOLATE SIDEROPHORE RECEPTOR FIU"/>
    <property type="match status" value="1"/>
</dbReference>
<evidence type="ECO:0000256" key="11">
    <source>
        <dbReference type="ARBA" id="ARBA00023237"/>
    </source>
</evidence>
<evidence type="ECO:0000313" key="18">
    <source>
        <dbReference type="Proteomes" id="UP000664073"/>
    </source>
</evidence>
<name>A0A939HNN9_9PROT</name>
<dbReference type="InterPro" id="IPR037066">
    <property type="entry name" value="Plug_dom_sf"/>
</dbReference>
<evidence type="ECO:0000259" key="16">
    <source>
        <dbReference type="Pfam" id="PF07715"/>
    </source>
</evidence>
<evidence type="ECO:0000256" key="7">
    <source>
        <dbReference type="ARBA" id="ARBA00023004"/>
    </source>
</evidence>
<dbReference type="GO" id="GO:0009279">
    <property type="term" value="C:cell outer membrane"/>
    <property type="evidence" value="ECO:0007669"/>
    <property type="project" value="UniProtKB-SubCell"/>
</dbReference>
<evidence type="ECO:0000256" key="14">
    <source>
        <dbReference type="SAM" id="MobiDB-lite"/>
    </source>
</evidence>
<protein>
    <submittedName>
        <fullName evidence="17">TonB-dependent receptor</fullName>
    </submittedName>
</protein>
<evidence type="ECO:0000256" key="6">
    <source>
        <dbReference type="ARBA" id="ARBA00022729"/>
    </source>
</evidence>
<keyword evidence="3 12" id="KW-1134">Transmembrane beta strand</keyword>
<dbReference type="AlphaFoldDB" id="A0A939HNN9"/>
<sequence length="779" mass="85618">MILCSTASWVAPAAYGATATKDASTAETAHPVAGAPAKSTKRAKAPQSINAGAAEEMRVRGRRETHAAQTIVTMKTFANAVPGTSVMKALEQVPGVMFATDDAQGLDPSGTQLMMHGFDQTQIGFTLDGVPLGETGYRNYNGLNVYQAASSENISQIEVSQAAGALSMPSTNSLGGGIEIRTRDPSHKAGGYISQTFGSYNMFHTFIRADSGDLTPSGTRFFVSYMRNDGDKWKGYGDQFVQQVNAKFLQPIGENSSVSVFFDWSNLAQYAYQAESLEMINKLGSRVDYYYPDYHSAYLAAQGVYSHHENLVSDAKDVSWYTGTTAETDYLGGLNLHLQMTDNLRWNTVIYGHGEKSATEWSDPYLASPGTGAPLSEIVKMPQIERFGLTSNVEYDIDKHHMRAGVWYENNKYISNMYGYDDPVWAPGVQPNPYRSWKNPFAELWGQTYNTNTFVGFIEDSWRPVDSLILHAGFKSMLSTTRVSATGNTPSYTGTDQLAGGVGLTAEDAFLPHFSAEWHFLTYNSLFFDVSKNMRSYPESGYHLAASPFAVSQEAFDNARSSIKPEKDWVYSVGWRFNHPIVSASVIGYHVDFSNRLQASVTGSSIDPVTTVMNVGGVTMNGVDAGVTVRPIKGLSIFNSISYNHSTYDNNLNQVGTIYPIKGKKVIDYPQLMYKTSATYEYRHASVHLDVNYVGRRPLSYLNDTSVPGYWLATLGAKYDFGDLWHLKGLTASFNINNLFNTTYVSMMGGQGGSPMSGDYQTLLMGAPRMFFGTISTGF</sequence>
<organism evidence="17 18">
    <name type="scientific">Acetobacter garciniae</name>
    <dbReference type="NCBI Taxonomy" id="2817435"/>
    <lineage>
        <taxon>Bacteria</taxon>
        <taxon>Pseudomonadati</taxon>
        <taxon>Pseudomonadota</taxon>
        <taxon>Alphaproteobacteria</taxon>
        <taxon>Acetobacterales</taxon>
        <taxon>Acetobacteraceae</taxon>
        <taxon>Acetobacter</taxon>
    </lineage>
</organism>
<dbReference type="PANTHER" id="PTHR32552">
    <property type="entry name" value="FERRICHROME IRON RECEPTOR-RELATED"/>
    <property type="match status" value="1"/>
</dbReference>
<dbReference type="InterPro" id="IPR039426">
    <property type="entry name" value="TonB-dep_rcpt-like"/>
</dbReference>
<dbReference type="Pfam" id="PF07715">
    <property type="entry name" value="Plug"/>
    <property type="match status" value="1"/>
</dbReference>
<evidence type="ECO:0000256" key="9">
    <source>
        <dbReference type="ARBA" id="ARBA00023077"/>
    </source>
</evidence>
<evidence type="ECO:0000256" key="3">
    <source>
        <dbReference type="ARBA" id="ARBA00022452"/>
    </source>
</evidence>
<evidence type="ECO:0000313" key="17">
    <source>
        <dbReference type="EMBL" id="MBO1324802.1"/>
    </source>
</evidence>
<evidence type="ECO:0000256" key="12">
    <source>
        <dbReference type="PROSITE-ProRule" id="PRU01360"/>
    </source>
</evidence>
<keyword evidence="9 13" id="KW-0798">TonB box</keyword>
<comment type="subcellular location">
    <subcellularLocation>
        <location evidence="1 12">Cell outer membrane</location>
        <topology evidence="1 12">Multi-pass membrane protein</topology>
    </subcellularLocation>
</comment>
<gene>
    <name evidence="17" type="ORF">J2D77_06505</name>
</gene>
<comment type="similarity">
    <text evidence="12 13">Belongs to the TonB-dependent receptor family.</text>
</comment>
<keyword evidence="2 12" id="KW-0813">Transport</keyword>
<evidence type="ECO:0000256" key="1">
    <source>
        <dbReference type="ARBA" id="ARBA00004571"/>
    </source>
</evidence>
<feature type="region of interest" description="Disordered" evidence="14">
    <location>
        <begin position="22"/>
        <end position="61"/>
    </location>
</feature>
<dbReference type="Pfam" id="PF00593">
    <property type="entry name" value="TonB_dep_Rec_b-barrel"/>
    <property type="match status" value="1"/>
</dbReference>
<evidence type="ECO:0000256" key="10">
    <source>
        <dbReference type="ARBA" id="ARBA00023136"/>
    </source>
</evidence>
<reference evidence="17" key="1">
    <citation type="submission" date="2021-03" db="EMBL/GenBank/DDBJ databases">
        <title>The complete genome sequence of Acetobacter sp. TBRC 12339.</title>
        <authorList>
            <person name="Charoenyingcharoen P."/>
            <person name="Yukphan P."/>
        </authorList>
    </citation>
    <scope>NUCLEOTIDE SEQUENCE</scope>
    <source>
        <strain evidence="17">TBRC 12339</strain>
    </source>
</reference>
<keyword evidence="8" id="KW-0406">Ion transport</keyword>
<evidence type="ECO:0000256" key="2">
    <source>
        <dbReference type="ARBA" id="ARBA00022448"/>
    </source>
</evidence>
<dbReference type="InterPro" id="IPR000531">
    <property type="entry name" value="Beta-barrel_TonB"/>
</dbReference>
<keyword evidence="10 12" id="KW-0472">Membrane</keyword>
<dbReference type="PROSITE" id="PS52016">
    <property type="entry name" value="TONB_DEPENDENT_REC_3"/>
    <property type="match status" value="1"/>
</dbReference>